<dbReference type="InterPro" id="IPR036514">
    <property type="entry name" value="SGNH_hydro_sf"/>
</dbReference>
<keyword evidence="1" id="KW-0175">Coiled coil</keyword>
<accession>A0AA88XMA1</accession>
<evidence type="ECO:0000256" key="2">
    <source>
        <dbReference type="SAM" id="MobiDB-lite"/>
    </source>
</evidence>
<protein>
    <submittedName>
        <fullName evidence="3">Uncharacterized protein</fullName>
    </submittedName>
</protein>
<evidence type="ECO:0000313" key="4">
    <source>
        <dbReference type="Proteomes" id="UP001186944"/>
    </source>
</evidence>
<organism evidence="3 4">
    <name type="scientific">Pinctada imbricata</name>
    <name type="common">Atlantic pearl-oyster</name>
    <name type="synonym">Pinctada martensii</name>
    <dbReference type="NCBI Taxonomy" id="66713"/>
    <lineage>
        <taxon>Eukaryota</taxon>
        <taxon>Metazoa</taxon>
        <taxon>Spiralia</taxon>
        <taxon>Lophotrochozoa</taxon>
        <taxon>Mollusca</taxon>
        <taxon>Bivalvia</taxon>
        <taxon>Autobranchia</taxon>
        <taxon>Pteriomorphia</taxon>
        <taxon>Pterioida</taxon>
        <taxon>Pterioidea</taxon>
        <taxon>Pteriidae</taxon>
        <taxon>Pinctada</taxon>
    </lineage>
</organism>
<dbReference type="Proteomes" id="UP001186944">
    <property type="component" value="Unassembled WGS sequence"/>
</dbReference>
<gene>
    <name evidence="3" type="ORF">FSP39_002757</name>
</gene>
<proteinExistence type="predicted"/>
<reference evidence="3" key="1">
    <citation type="submission" date="2019-08" db="EMBL/GenBank/DDBJ databases">
        <title>The improved chromosome-level genome for the pearl oyster Pinctada fucata martensii using PacBio sequencing and Hi-C.</title>
        <authorList>
            <person name="Zheng Z."/>
        </authorList>
    </citation>
    <scope>NUCLEOTIDE SEQUENCE</scope>
    <source>
        <strain evidence="3">ZZ-2019</strain>
        <tissue evidence="3">Adductor muscle</tissue>
    </source>
</reference>
<evidence type="ECO:0000313" key="3">
    <source>
        <dbReference type="EMBL" id="KAK3083760.1"/>
    </source>
</evidence>
<dbReference type="SUPFAM" id="SSF52266">
    <property type="entry name" value="SGNH hydrolase"/>
    <property type="match status" value="1"/>
</dbReference>
<feature type="coiled-coil region" evidence="1">
    <location>
        <begin position="289"/>
        <end position="379"/>
    </location>
</feature>
<comment type="caution">
    <text evidence="3">The sequence shown here is derived from an EMBL/GenBank/DDBJ whole genome shotgun (WGS) entry which is preliminary data.</text>
</comment>
<sequence length="618" mass="69995">MSLRTISFDDLEVDTDMSSIREGYPLKLLPTQLNTRTGKAKKIQYEKLDKNLYDEQAKMVAFYTSVERLQPWIKALSVLYYDNFGKRKDVNIHWFDSPDHWTDPNSNANSVVFELKDENNVLLYGITFFVTTGTIRAQGQHYTLFADYHFPILLQILERVLENENEMSESDSNIEHGVSDLSDNELDTTMMNPLVPDIHTPPPSDMSDRTSERETYTPCTLVPHLSAVSTDADRLQVVLLDAISKMEVSRAKDTQKIIDAISDTDARETQNILTAINNISKAEKPAHVDLQSEQKSKELQEENRKLKADLHIEKNKASLTKAHYEDLQNVVKQSSKEVEFAYKRLEAKNGEIEALETTVTELKSKLSDAESEIISLKEHIGNIGASNLSSLLSKNRQDDTEPNKSESKEAPLVLLLGTSNIKDIREDKVTKAALIEKHITYTLEQAKQCIDKFNGSDPQMLILHVLTNDLKHKAPEVCVNEFINIIEGIHLRWPKVIILVSTATPRLDDAIHHFNGQIINAMLKKKLTDPVFKYTKLIEHPSLYKNGAADPELLVERDGVHLVVKGVSILAADFKAAIHDVLNIPIVRGRGPGRDHPLRRERSFSYRSGSRVRGGYRR</sequence>
<dbReference type="EMBL" id="VSWD01000013">
    <property type="protein sequence ID" value="KAK3083760.1"/>
    <property type="molecule type" value="Genomic_DNA"/>
</dbReference>
<feature type="region of interest" description="Disordered" evidence="2">
    <location>
        <begin position="592"/>
        <end position="618"/>
    </location>
</feature>
<feature type="compositionally biased region" description="Basic and acidic residues" evidence="2">
    <location>
        <begin position="592"/>
        <end position="604"/>
    </location>
</feature>
<feature type="compositionally biased region" description="Low complexity" evidence="2">
    <location>
        <begin position="605"/>
        <end position="618"/>
    </location>
</feature>
<dbReference type="AlphaFoldDB" id="A0AA88XMA1"/>
<dbReference type="Gene3D" id="3.40.50.1110">
    <property type="entry name" value="SGNH hydrolase"/>
    <property type="match status" value="1"/>
</dbReference>
<keyword evidence="4" id="KW-1185">Reference proteome</keyword>
<name>A0AA88XMA1_PINIB</name>
<evidence type="ECO:0000256" key="1">
    <source>
        <dbReference type="SAM" id="Coils"/>
    </source>
</evidence>